<dbReference type="GO" id="GO:0003700">
    <property type="term" value="F:DNA-binding transcription factor activity"/>
    <property type="evidence" value="ECO:0007669"/>
    <property type="project" value="TreeGrafter"/>
</dbReference>
<evidence type="ECO:0000313" key="6">
    <source>
        <dbReference type="EMBL" id="PNG27322.1"/>
    </source>
</evidence>
<dbReference type="SUPFAM" id="SSF46689">
    <property type="entry name" value="Homeodomain-like"/>
    <property type="match status" value="1"/>
</dbReference>
<dbReference type="PANTHER" id="PTHR30055:SF151">
    <property type="entry name" value="TRANSCRIPTIONAL REGULATORY PROTEIN"/>
    <property type="match status" value="1"/>
</dbReference>
<evidence type="ECO:0000256" key="3">
    <source>
        <dbReference type="ARBA" id="ARBA00023163"/>
    </source>
</evidence>
<accession>A0A2J7TKM0</accession>
<evidence type="ECO:0000256" key="1">
    <source>
        <dbReference type="ARBA" id="ARBA00023015"/>
    </source>
</evidence>
<dbReference type="InterPro" id="IPR041478">
    <property type="entry name" value="TetR_C_27"/>
</dbReference>
<organism evidence="6 7">
    <name type="scientific">Methylocella silvestris</name>
    <dbReference type="NCBI Taxonomy" id="199596"/>
    <lineage>
        <taxon>Bacteria</taxon>
        <taxon>Pseudomonadati</taxon>
        <taxon>Pseudomonadota</taxon>
        <taxon>Alphaproteobacteria</taxon>
        <taxon>Hyphomicrobiales</taxon>
        <taxon>Beijerinckiaceae</taxon>
        <taxon>Methylocella</taxon>
    </lineage>
</organism>
<dbReference type="AlphaFoldDB" id="A0A2J7TKM0"/>
<dbReference type="PROSITE" id="PS50977">
    <property type="entry name" value="HTH_TETR_2"/>
    <property type="match status" value="1"/>
</dbReference>
<proteinExistence type="predicted"/>
<dbReference type="Pfam" id="PF00440">
    <property type="entry name" value="TetR_N"/>
    <property type="match status" value="1"/>
</dbReference>
<dbReference type="RefSeq" id="WP_102842519.1">
    <property type="nucleotide sequence ID" value="NZ_PDZR01000002.1"/>
</dbReference>
<dbReference type="OrthoDB" id="9802802at2"/>
<evidence type="ECO:0000313" key="7">
    <source>
        <dbReference type="Proteomes" id="UP000236286"/>
    </source>
</evidence>
<evidence type="ECO:0000256" key="4">
    <source>
        <dbReference type="PROSITE-ProRule" id="PRU00335"/>
    </source>
</evidence>
<reference evidence="6 7" key="1">
    <citation type="submission" date="2017-10" db="EMBL/GenBank/DDBJ databases">
        <title>Genome announcement of Methylocella silvestris TVC from permafrost.</title>
        <authorList>
            <person name="Wang J."/>
            <person name="Geng K."/>
            <person name="Ul-Haque F."/>
            <person name="Crombie A.T."/>
            <person name="Street L.E."/>
            <person name="Wookey P.A."/>
            <person name="Murrell J.C."/>
            <person name="Pratscher J."/>
        </authorList>
    </citation>
    <scope>NUCLEOTIDE SEQUENCE [LARGE SCALE GENOMIC DNA]</scope>
    <source>
        <strain evidence="6 7">TVC</strain>
    </source>
</reference>
<evidence type="ECO:0000256" key="2">
    <source>
        <dbReference type="ARBA" id="ARBA00023125"/>
    </source>
</evidence>
<dbReference type="PANTHER" id="PTHR30055">
    <property type="entry name" value="HTH-TYPE TRANSCRIPTIONAL REGULATOR RUTR"/>
    <property type="match status" value="1"/>
</dbReference>
<dbReference type="InterPro" id="IPR001647">
    <property type="entry name" value="HTH_TetR"/>
</dbReference>
<dbReference type="Gene3D" id="1.10.357.10">
    <property type="entry name" value="Tetracycline Repressor, domain 2"/>
    <property type="match status" value="1"/>
</dbReference>
<gene>
    <name evidence="6" type="ORF">CR492_04405</name>
</gene>
<dbReference type="Proteomes" id="UP000236286">
    <property type="component" value="Unassembled WGS sequence"/>
</dbReference>
<feature type="domain" description="HTH tetR-type" evidence="5">
    <location>
        <begin position="10"/>
        <end position="70"/>
    </location>
</feature>
<dbReference type="SUPFAM" id="SSF48498">
    <property type="entry name" value="Tetracyclin repressor-like, C-terminal domain"/>
    <property type="match status" value="1"/>
</dbReference>
<dbReference type="InterPro" id="IPR036271">
    <property type="entry name" value="Tet_transcr_reg_TetR-rel_C_sf"/>
</dbReference>
<sequence>MKIVSEQKETDPHQNIVEVAERLFSQIGFQKTTVADIARELRMSPANVYRFFSAKAEINEAVGRRLLTETEAALDAIAAQPGSASEKLRSAIAALEKANAQRFVANRKLHELLETAFNENWPIVQDHSKKLNKVLTNIISEGNSAGEFHVSDCELAAILVRSACIRFCHPRLMVECAQEPEPTLDQMVDFCLVALG</sequence>
<dbReference type="EMBL" id="PDZR01000002">
    <property type="protein sequence ID" value="PNG27322.1"/>
    <property type="molecule type" value="Genomic_DNA"/>
</dbReference>
<dbReference type="InterPro" id="IPR009057">
    <property type="entry name" value="Homeodomain-like_sf"/>
</dbReference>
<feature type="DNA-binding region" description="H-T-H motif" evidence="4">
    <location>
        <begin position="33"/>
        <end position="52"/>
    </location>
</feature>
<dbReference type="GO" id="GO:0000976">
    <property type="term" value="F:transcription cis-regulatory region binding"/>
    <property type="evidence" value="ECO:0007669"/>
    <property type="project" value="TreeGrafter"/>
</dbReference>
<name>A0A2J7TKM0_METSI</name>
<dbReference type="Pfam" id="PF17935">
    <property type="entry name" value="TetR_C_27"/>
    <property type="match status" value="1"/>
</dbReference>
<keyword evidence="2 4" id="KW-0238">DNA-binding</keyword>
<protein>
    <submittedName>
        <fullName evidence="6">TetR family transcriptional regulator</fullName>
    </submittedName>
</protein>
<keyword evidence="1" id="KW-0805">Transcription regulation</keyword>
<comment type="caution">
    <text evidence="6">The sequence shown here is derived from an EMBL/GenBank/DDBJ whole genome shotgun (WGS) entry which is preliminary data.</text>
</comment>
<keyword evidence="3" id="KW-0804">Transcription</keyword>
<dbReference type="InterPro" id="IPR050109">
    <property type="entry name" value="HTH-type_TetR-like_transc_reg"/>
</dbReference>
<evidence type="ECO:0000259" key="5">
    <source>
        <dbReference type="PROSITE" id="PS50977"/>
    </source>
</evidence>